<keyword evidence="1" id="KW-1133">Transmembrane helix</keyword>
<feature type="transmembrane region" description="Helical" evidence="1">
    <location>
        <begin position="121"/>
        <end position="140"/>
    </location>
</feature>
<gene>
    <name evidence="2" type="ORF">V1478_002380</name>
</gene>
<evidence type="ECO:0000313" key="2">
    <source>
        <dbReference type="EMBL" id="KAL2736847.1"/>
    </source>
</evidence>
<evidence type="ECO:0000313" key="3">
    <source>
        <dbReference type="Proteomes" id="UP001607302"/>
    </source>
</evidence>
<reference evidence="2 3" key="1">
    <citation type="journal article" date="2024" name="Ann. Entomol. Soc. Am.">
        <title>Genomic analyses of the southern and eastern yellowjacket wasps (Hymenoptera: Vespidae) reveal evolutionary signatures of social life.</title>
        <authorList>
            <person name="Catto M.A."/>
            <person name="Caine P.B."/>
            <person name="Orr S.E."/>
            <person name="Hunt B.G."/>
            <person name="Goodisman M.A.D."/>
        </authorList>
    </citation>
    <scope>NUCLEOTIDE SEQUENCE [LARGE SCALE GENOMIC DNA]</scope>
    <source>
        <strain evidence="2">233</strain>
        <tissue evidence="2">Head and thorax</tissue>
    </source>
</reference>
<keyword evidence="3" id="KW-1185">Reference proteome</keyword>
<keyword evidence="1" id="KW-0812">Transmembrane</keyword>
<organism evidence="2 3">
    <name type="scientific">Vespula squamosa</name>
    <name type="common">Southern yellow jacket</name>
    <name type="synonym">Wasp</name>
    <dbReference type="NCBI Taxonomy" id="30214"/>
    <lineage>
        <taxon>Eukaryota</taxon>
        <taxon>Metazoa</taxon>
        <taxon>Ecdysozoa</taxon>
        <taxon>Arthropoda</taxon>
        <taxon>Hexapoda</taxon>
        <taxon>Insecta</taxon>
        <taxon>Pterygota</taxon>
        <taxon>Neoptera</taxon>
        <taxon>Endopterygota</taxon>
        <taxon>Hymenoptera</taxon>
        <taxon>Apocrita</taxon>
        <taxon>Aculeata</taxon>
        <taxon>Vespoidea</taxon>
        <taxon>Vespidae</taxon>
        <taxon>Vespinae</taxon>
        <taxon>Vespula</taxon>
    </lineage>
</organism>
<protein>
    <submittedName>
        <fullName evidence="2">Odorant receptor 13a-like</fullName>
    </submittedName>
</protein>
<comment type="caution">
    <text evidence="2">The sequence shown here is derived from an EMBL/GenBank/DDBJ whole genome shotgun (WGS) entry which is preliminary data.</text>
</comment>
<feature type="transmembrane region" description="Helical" evidence="1">
    <location>
        <begin position="54"/>
        <end position="75"/>
    </location>
</feature>
<evidence type="ECO:0000256" key="1">
    <source>
        <dbReference type="SAM" id="Phobius"/>
    </source>
</evidence>
<dbReference type="EMBL" id="JAUDFV010000052">
    <property type="protein sequence ID" value="KAL2736847.1"/>
    <property type="molecule type" value="Genomic_DNA"/>
</dbReference>
<name>A0ABD2BVP3_VESSQ</name>
<sequence>MENMLMFMTLTKFVVCRMKWQPLAKFLAGKENDHIIHNYKTKGDRLIFTKYKKIATKFIVITIPWVTLVLLLHYFKAVIPNILMSNNIIFNIFMTYIFLCYFRFSFETILVKSSFARLEKVYISTFLTYFCLPLCTLYGYCYTDECLIEEHELVRCKLSLGLVRVIDDQLKISLHWHGSC</sequence>
<dbReference type="AlphaFoldDB" id="A0ABD2BVP3"/>
<proteinExistence type="predicted"/>
<accession>A0ABD2BVP3</accession>
<dbReference type="Proteomes" id="UP001607302">
    <property type="component" value="Unassembled WGS sequence"/>
</dbReference>
<keyword evidence="1" id="KW-0472">Membrane</keyword>
<feature type="transmembrane region" description="Helical" evidence="1">
    <location>
        <begin position="81"/>
        <end position="101"/>
    </location>
</feature>